<organism evidence="1 2">
    <name type="scientific">Sabulicella glaciei</name>
    <dbReference type="NCBI Taxonomy" id="2984948"/>
    <lineage>
        <taxon>Bacteria</taxon>
        <taxon>Pseudomonadati</taxon>
        <taxon>Pseudomonadota</taxon>
        <taxon>Alphaproteobacteria</taxon>
        <taxon>Acetobacterales</taxon>
        <taxon>Acetobacteraceae</taxon>
        <taxon>Sabulicella</taxon>
    </lineage>
</organism>
<comment type="caution">
    <text evidence="1">The sequence shown here is derived from an EMBL/GenBank/DDBJ whole genome shotgun (WGS) entry which is preliminary data.</text>
</comment>
<evidence type="ECO:0000313" key="2">
    <source>
        <dbReference type="Proteomes" id="UP001526430"/>
    </source>
</evidence>
<reference evidence="1 2" key="1">
    <citation type="submission" date="2022-10" db="EMBL/GenBank/DDBJ databases">
        <title>Roseococcus glaciei nov., sp. nov., isolated from glacier.</title>
        <authorList>
            <person name="Liu Q."/>
            <person name="Xin Y.-H."/>
        </authorList>
    </citation>
    <scope>NUCLEOTIDE SEQUENCE [LARGE SCALE GENOMIC DNA]</scope>
    <source>
        <strain evidence="1 2">MDT2-1-1</strain>
    </source>
</reference>
<dbReference type="EMBL" id="JAPFQI010000037">
    <property type="protein sequence ID" value="MCW8088420.1"/>
    <property type="molecule type" value="Genomic_DNA"/>
</dbReference>
<dbReference type="RefSeq" id="WP_301592656.1">
    <property type="nucleotide sequence ID" value="NZ_JAPFQI010000037.1"/>
</dbReference>
<keyword evidence="2" id="KW-1185">Reference proteome</keyword>
<dbReference type="Proteomes" id="UP001526430">
    <property type="component" value="Unassembled WGS sequence"/>
</dbReference>
<protein>
    <submittedName>
        <fullName evidence="1">Uncharacterized protein</fullName>
    </submittedName>
</protein>
<sequence>MRATRSWSVSSAAVEARRGARYIADLTIRVENGEWPNEPLAVFWVPEPVRNESHYLGVLPDRRTGELRFHDASSAAEGTWLGRMADDREVIFSRWRLDWRQSQDGSCWVDGERNYGRGGGGGMRLLLRLVGPTFEVVPPEQCDLV</sequence>
<gene>
    <name evidence="1" type="ORF">OF850_22830</name>
</gene>
<evidence type="ECO:0000313" key="1">
    <source>
        <dbReference type="EMBL" id="MCW8088420.1"/>
    </source>
</evidence>
<name>A0ABT3P1X7_9PROT</name>
<accession>A0ABT3P1X7</accession>
<proteinExistence type="predicted"/>